<keyword evidence="2" id="KW-1185">Reference proteome</keyword>
<dbReference type="AlphaFoldDB" id="A0A1G1SXI4"/>
<organism evidence="1 2">
    <name type="scientific">Hymenobacter coccineus</name>
    <dbReference type="NCBI Taxonomy" id="1908235"/>
    <lineage>
        <taxon>Bacteria</taxon>
        <taxon>Pseudomonadati</taxon>
        <taxon>Bacteroidota</taxon>
        <taxon>Cytophagia</taxon>
        <taxon>Cytophagales</taxon>
        <taxon>Hymenobacteraceae</taxon>
        <taxon>Hymenobacter</taxon>
    </lineage>
</organism>
<gene>
    <name evidence="1" type="ORF">BEN49_12560</name>
</gene>
<dbReference type="Proteomes" id="UP000177506">
    <property type="component" value="Unassembled WGS sequence"/>
</dbReference>
<accession>A0A1G1SXI4</accession>
<name>A0A1G1SXI4_9BACT</name>
<comment type="caution">
    <text evidence="1">The sequence shown here is derived from an EMBL/GenBank/DDBJ whole genome shotgun (WGS) entry which is preliminary data.</text>
</comment>
<evidence type="ECO:0000313" key="2">
    <source>
        <dbReference type="Proteomes" id="UP000177506"/>
    </source>
</evidence>
<evidence type="ECO:0000313" key="1">
    <source>
        <dbReference type="EMBL" id="OGX83319.1"/>
    </source>
</evidence>
<sequence length="150" mass="15290">MQVQGAGPRGLVVLQGVFHQQLHAERSHAAGQGPGRHVVAHLHVVAEPHLLQRHVGAHEGQLFGQRHGGAVAGQQHVAVHVGQAFQVLLGGGVGGLDEGGQRVQGVEQKVRVELLGQGIELGLGLGLGQLVGAAPGGLPLLEGVGALVEQ</sequence>
<dbReference type="EMBL" id="MDZA01000417">
    <property type="protein sequence ID" value="OGX83319.1"/>
    <property type="molecule type" value="Genomic_DNA"/>
</dbReference>
<protein>
    <submittedName>
        <fullName evidence="1">Uncharacterized protein</fullName>
    </submittedName>
</protein>
<reference evidence="1 2" key="1">
    <citation type="submission" date="2016-08" db="EMBL/GenBank/DDBJ databases">
        <title>Hymenobacter coccineus sp. nov., Hymenobacter lapidarius sp. nov. and Hymenobacter glacialis sp. nov., isolated from Antarctic soil.</title>
        <authorList>
            <person name="Sedlacek I."/>
            <person name="Kralova S."/>
            <person name="Kyrova K."/>
            <person name="Maslanova I."/>
            <person name="Stankova E."/>
            <person name="Vrbovska V."/>
            <person name="Nemec M."/>
            <person name="Bartak M."/>
            <person name="Svec P."/>
            <person name="Busse H.-J."/>
            <person name="Pantucek R."/>
        </authorList>
    </citation>
    <scope>NUCLEOTIDE SEQUENCE [LARGE SCALE GENOMIC DNA]</scope>
    <source>
        <strain evidence="1 2">CCM 8649</strain>
    </source>
</reference>
<proteinExistence type="predicted"/>